<evidence type="ECO:0000256" key="1">
    <source>
        <dbReference type="SAM" id="Phobius"/>
    </source>
</evidence>
<keyword evidence="1" id="KW-1133">Transmembrane helix</keyword>
<dbReference type="EMBL" id="BKCJ010544511">
    <property type="protein sequence ID" value="GFB06507.1"/>
    <property type="molecule type" value="Genomic_DNA"/>
</dbReference>
<proteinExistence type="predicted"/>
<reference evidence="2" key="1">
    <citation type="journal article" date="2019" name="Sci. Rep.">
        <title>Draft genome of Tanacetum cinerariifolium, the natural source of mosquito coil.</title>
        <authorList>
            <person name="Yamashiro T."/>
            <person name="Shiraishi A."/>
            <person name="Satake H."/>
            <person name="Nakayama K."/>
        </authorList>
    </citation>
    <scope>NUCLEOTIDE SEQUENCE</scope>
</reference>
<accession>A0A699KUG7</accession>
<feature type="transmembrane region" description="Helical" evidence="1">
    <location>
        <begin position="161"/>
        <end position="184"/>
    </location>
</feature>
<dbReference type="AlphaFoldDB" id="A0A699KUG7"/>
<keyword evidence="1" id="KW-0812">Transmembrane</keyword>
<sequence length="323" mass="36880">MIRMRDDILEEYMPPQRKFVLIAPPPGCDVAESSAAATRPPRGLYDFVDTVKAGQGLIRNPGYDARTIIRAADRAEDVDYINRIDIRLEIDVVRGQRTAYETELHEVRQAYLSSKAWNRALLAQLDTLETHMSRMEWQRQSAEDLAVRQMTHIHRLELRLIWWRTPVVAVSYTFSFLAILYSLLSFLEEFKTDESAPTPRSLQTRVLFSQTHLRRAQKTVRLESPMSASMETAMIRMRDDILEEYMPPQRKFVLTAPPPGYDVAKSSAAAARPPRGLYDFVDTVKAGHGLIRNPGYDARTIIRATDRAEDVGYVRALKLLSIG</sequence>
<comment type="caution">
    <text evidence="2">The sequence shown here is derived from an EMBL/GenBank/DDBJ whole genome shotgun (WGS) entry which is preliminary data.</text>
</comment>
<protein>
    <submittedName>
        <fullName evidence="2">Uncharacterized protein</fullName>
    </submittedName>
</protein>
<keyword evidence="1" id="KW-0472">Membrane</keyword>
<name>A0A699KUG7_TANCI</name>
<organism evidence="2">
    <name type="scientific">Tanacetum cinerariifolium</name>
    <name type="common">Dalmatian daisy</name>
    <name type="synonym">Chrysanthemum cinerariifolium</name>
    <dbReference type="NCBI Taxonomy" id="118510"/>
    <lineage>
        <taxon>Eukaryota</taxon>
        <taxon>Viridiplantae</taxon>
        <taxon>Streptophyta</taxon>
        <taxon>Embryophyta</taxon>
        <taxon>Tracheophyta</taxon>
        <taxon>Spermatophyta</taxon>
        <taxon>Magnoliopsida</taxon>
        <taxon>eudicotyledons</taxon>
        <taxon>Gunneridae</taxon>
        <taxon>Pentapetalae</taxon>
        <taxon>asterids</taxon>
        <taxon>campanulids</taxon>
        <taxon>Asterales</taxon>
        <taxon>Asteraceae</taxon>
        <taxon>Asteroideae</taxon>
        <taxon>Anthemideae</taxon>
        <taxon>Anthemidinae</taxon>
        <taxon>Tanacetum</taxon>
    </lineage>
</organism>
<gene>
    <name evidence="2" type="ORF">Tci_678478</name>
</gene>
<evidence type="ECO:0000313" key="2">
    <source>
        <dbReference type="EMBL" id="GFB06507.1"/>
    </source>
</evidence>